<proteinExistence type="predicted"/>
<feature type="transmembrane region" description="Helical" evidence="1">
    <location>
        <begin position="112"/>
        <end position="131"/>
    </location>
</feature>
<protein>
    <submittedName>
        <fullName evidence="2">Uncharacterized protein</fullName>
    </submittedName>
</protein>
<dbReference type="Proteomes" id="UP001189429">
    <property type="component" value="Unassembled WGS sequence"/>
</dbReference>
<evidence type="ECO:0000256" key="1">
    <source>
        <dbReference type="SAM" id="Phobius"/>
    </source>
</evidence>
<keyword evidence="1" id="KW-0472">Membrane</keyword>
<comment type="caution">
    <text evidence="2">The sequence shown here is derived from an EMBL/GenBank/DDBJ whole genome shotgun (WGS) entry which is preliminary data.</text>
</comment>
<keyword evidence="1" id="KW-0812">Transmembrane</keyword>
<feature type="transmembrane region" description="Helical" evidence="1">
    <location>
        <begin position="143"/>
        <end position="160"/>
    </location>
</feature>
<accession>A0ABN9PMB9</accession>
<organism evidence="2 3">
    <name type="scientific">Prorocentrum cordatum</name>
    <dbReference type="NCBI Taxonomy" id="2364126"/>
    <lineage>
        <taxon>Eukaryota</taxon>
        <taxon>Sar</taxon>
        <taxon>Alveolata</taxon>
        <taxon>Dinophyceae</taxon>
        <taxon>Prorocentrales</taxon>
        <taxon>Prorocentraceae</taxon>
        <taxon>Prorocentrum</taxon>
    </lineage>
</organism>
<feature type="transmembrane region" description="Helical" evidence="1">
    <location>
        <begin position="166"/>
        <end position="191"/>
    </location>
</feature>
<name>A0ABN9PMB9_9DINO</name>
<evidence type="ECO:0000313" key="2">
    <source>
        <dbReference type="EMBL" id="CAK0794197.1"/>
    </source>
</evidence>
<dbReference type="EMBL" id="CAUYUJ010001113">
    <property type="protein sequence ID" value="CAK0794197.1"/>
    <property type="molecule type" value="Genomic_DNA"/>
</dbReference>
<reference evidence="2" key="1">
    <citation type="submission" date="2023-10" db="EMBL/GenBank/DDBJ databases">
        <authorList>
            <person name="Chen Y."/>
            <person name="Shah S."/>
            <person name="Dougan E. K."/>
            <person name="Thang M."/>
            <person name="Chan C."/>
        </authorList>
    </citation>
    <scope>NUCLEOTIDE SEQUENCE [LARGE SCALE GENOMIC DNA]</scope>
</reference>
<gene>
    <name evidence="2" type="ORF">PCOR1329_LOCUS4266</name>
</gene>
<keyword evidence="3" id="KW-1185">Reference proteome</keyword>
<sequence>MAASAAEDERTARQMQEAEMGQAPHFAHGAVVQGVAVHTHAVSIGAPRLSTGPVFVEAIPDLPTDELIVLSLRYTVVCFGLIDFVLQLVRDVVFWAGFIQCRRGGCDAIEGIPLWTVGLIQAALIIGPLCGIIGARRLQRGPVSVYLCFCIFSLVSQMFVLTSYLWFVIFLIVQVWITWIVCKFWSALGTIPRDRVLQMRDPDYLEKAPVRIVYW</sequence>
<evidence type="ECO:0000313" key="3">
    <source>
        <dbReference type="Proteomes" id="UP001189429"/>
    </source>
</evidence>
<keyword evidence="1" id="KW-1133">Transmembrane helix</keyword>